<dbReference type="OrthoDB" id="6717343at2"/>
<sequence>MRRLVLIFFVVLLPLQFAWGAAARYCGHESAPTAQHFGHHAHVHHGTTDSTKATPALADDADCDYCHLGCAQPLSSSAAVLSAEPTSIRIDLEPSPSRQREASVIDRPNWFLLA</sequence>
<dbReference type="EMBL" id="WJBU01000008">
    <property type="protein sequence ID" value="MRD47528.1"/>
    <property type="molecule type" value="Genomic_DNA"/>
</dbReference>
<feature type="chain" id="PRO_5032296556" description="Cobalt-zinc-cadmium efflux system protein" evidence="1">
    <location>
        <begin position="21"/>
        <end position="114"/>
    </location>
</feature>
<accession>A0A844AYP4</accession>
<evidence type="ECO:0000256" key="1">
    <source>
        <dbReference type="SAM" id="SignalP"/>
    </source>
</evidence>
<evidence type="ECO:0000313" key="3">
    <source>
        <dbReference type="Proteomes" id="UP000487350"/>
    </source>
</evidence>
<keyword evidence="1" id="KW-0732">Signal</keyword>
<organism evidence="2 3">
    <name type="scientific">Caenimonas koreensis DSM 17982</name>
    <dbReference type="NCBI Taxonomy" id="1121255"/>
    <lineage>
        <taxon>Bacteria</taxon>
        <taxon>Pseudomonadati</taxon>
        <taxon>Pseudomonadota</taxon>
        <taxon>Betaproteobacteria</taxon>
        <taxon>Burkholderiales</taxon>
        <taxon>Comamonadaceae</taxon>
        <taxon>Caenimonas</taxon>
    </lineage>
</organism>
<feature type="signal peptide" evidence="1">
    <location>
        <begin position="1"/>
        <end position="20"/>
    </location>
</feature>
<comment type="caution">
    <text evidence="2">The sequence shown here is derived from an EMBL/GenBank/DDBJ whole genome shotgun (WGS) entry which is preliminary data.</text>
</comment>
<dbReference type="Proteomes" id="UP000487350">
    <property type="component" value="Unassembled WGS sequence"/>
</dbReference>
<protein>
    <recommendedName>
        <fullName evidence="4">Cobalt-zinc-cadmium efflux system protein</fullName>
    </recommendedName>
</protein>
<evidence type="ECO:0008006" key="4">
    <source>
        <dbReference type="Google" id="ProtNLM"/>
    </source>
</evidence>
<keyword evidence="3" id="KW-1185">Reference proteome</keyword>
<gene>
    <name evidence="2" type="ORF">GHT07_09580</name>
</gene>
<evidence type="ECO:0000313" key="2">
    <source>
        <dbReference type="EMBL" id="MRD47528.1"/>
    </source>
</evidence>
<dbReference type="AlphaFoldDB" id="A0A844AYP4"/>
<dbReference type="NCBIfam" id="NF045614">
    <property type="entry name" value="efflu_CzcI_Cupr"/>
    <property type="match status" value="1"/>
</dbReference>
<reference evidence="2 3" key="1">
    <citation type="submission" date="2019-11" db="EMBL/GenBank/DDBJ databases">
        <title>Caenimonas koreensis gen. nov., sp. nov., isolated from activated sludge.</title>
        <authorList>
            <person name="Seung H.R."/>
        </authorList>
    </citation>
    <scope>NUCLEOTIDE SEQUENCE [LARGE SCALE GENOMIC DNA]</scope>
    <source>
        <strain evidence="2 3">EMB320</strain>
    </source>
</reference>
<dbReference type="InterPro" id="IPR055013">
    <property type="entry name" value="CzcI"/>
</dbReference>
<dbReference type="RefSeq" id="WP_153584843.1">
    <property type="nucleotide sequence ID" value="NZ_WJBU01000008.1"/>
</dbReference>
<proteinExistence type="predicted"/>
<dbReference type="GO" id="GO:0046686">
    <property type="term" value="P:response to cadmium ion"/>
    <property type="evidence" value="ECO:0007669"/>
    <property type="project" value="InterPro"/>
</dbReference>
<name>A0A844AYP4_9BURK</name>